<dbReference type="AlphaFoldDB" id="Q82VA0"/>
<feature type="transmembrane region" description="Helical" evidence="1">
    <location>
        <begin position="130"/>
        <end position="154"/>
    </location>
</feature>
<dbReference type="eggNOG" id="COG1238">
    <property type="taxonomic scope" value="Bacteria"/>
</dbReference>
<dbReference type="PhylomeDB" id="Q82VA0"/>
<dbReference type="HOGENOM" id="CLU_104634_0_0_4"/>
<evidence type="ECO:0000313" key="4">
    <source>
        <dbReference type="Proteomes" id="UP000001416"/>
    </source>
</evidence>
<keyword evidence="1" id="KW-0812">Transmembrane</keyword>
<evidence type="ECO:0000259" key="2">
    <source>
        <dbReference type="Pfam" id="PF09335"/>
    </source>
</evidence>
<evidence type="ECO:0000313" key="3">
    <source>
        <dbReference type="EMBL" id="CAD85109.1"/>
    </source>
</evidence>
<dbReference type="EMBL" id="AL954747">
    <property type="protein sequence ID" value="CAD85109.1"/>
    <property type="molecule type" value="Genomic_DNA"/>
</dbReference>
<dbReference type="GeneID" id="87104377"/>
<dbReference type="RefSeq" id="WP_011111786.1">
    <property type="nucleotide sequence ID" value="NC_004757.1"/>
</dbReference>
<dbReference type="InterPro" id="IPR032816">
    <property type="entry name" value="VTT_dom"/>
</dbReference>
<dbReference type="PANTHER" id="PTHR42709:SF11">
    <property type="entry name" value="DEDA FAMILY PROTEIN"/>
    <property type="match status" value="1"/>
</dbReference>
<feature type="domain" description="VTT" evidence="2">
    <location>
        <begin position="65"/>
        <end position="177"/>
    </location>
</feature>
<dbReference type="Proteomes" id="UP000001416">
    <property type="component" value="Chromosome"/>
</dbReference>
<name>Q82VA0_NITEU</name>
<keyword evidence="4" id="KW-1185">Reference proteome</keyword>
<gene>
    <name evidence="3" type="ordered locus">NE1198</name>
</gene>
<keyword evidence="1" id="KW-1133">Transmembrane helix</keyword>
<dbReference type="OrthoDB" id="8549942at2"/>
<feature type="transmembrane region" description="Helical" evidence="1">
    <location>
        <begin position="39"/>
        <end position="59"/>
    </location>
</feature>
<feature type="transmembrane region" description="Helical" evidence="1">
    <location>
        <begin position="6"/>
        <end position="27"/>
    </location>
</feature>
<accession>Q82VA0</accession>
<dbReference type="KEGG" id="neu:NE1198"/>
<organism evidence="3 4">
    <name type="scientific">Nitrosomonas europaea (strain ATCC 19718 / CIP 103999 / KCTC 2705 / NBRC 14298)</name>
    <dbReference type="NCBI Taxonomy" id="228410"/>
    <lineage>
        <taxon>Bacteria</taxon>
        <taxon>Pseudomonadati</taxon>
        <taxon>Pseudomonadota</taxon>
        <taxon>Betaproteobacteria</taxon>
        <taxon>Nitrosomonadales</taxon>
        <taxon>Nitrosomonadaceae</taxon>
        <taxon>Nitrosomonas</taxon>
    </lineage>
</organism>
<feature type="transmembrane region" description="Helical" evidence="1">
    <location>
        <begin position="79"/>
        <end position="104"/>
    </location>
</feature>
<reference evidence="3 4" key="1">
    <citation type="journal article" date="2003" name="J. Bacteriol.">
        <title>Complete genome sequence of the ammonia-oxidizing bacterium and obligate chemolithoautotroph Nitrosomonas europaea.</title>
        <authorList>
            <person name="Chain P."/>
            <person name="Lamerdin J."/>
            <person name="Larimer F."/>
            <person name="Regala W."/>
            <person name="Land M."/>
            <person name="Hauser L."/>
            <person name="Hooper A."/>
            <person name="Klotz M."/>
            <person name="Norton J."/>
            <person name="Sayavedra-Soto L."/>
            <person name="Arciero D."/>
            <person name="Hommes N."/>
            <person name="Whittaker M."/>
            <person name="Arp D."/>
        </authorList>
    </citation>
    <scope>NUCLEOTIDE SEQUENCE [LARGE SCALE GENOMIC DNA]</scope>
    <source>
        <strain evidence="4">ATCC 19718 / CIP 103999 / KCTC 2705 / NBRC 14298</strain>
    </source>
</reference>
<protein>
    <recommendedName>
        <fullName evidence="2">VTT domain-containing protein</fullName>
    </recommendedName>
</protein>
<keyword evidence="1" id="KW-0472">Membrane</keyword>
<dbReference type="InterPro" id="IPR051311">
    <property type="entry name" value="DedA_domain"/>
</dbReference>
<sequence>MISENLIKTLIALAIFVLTMAAIGYLFEEELEAGTNWIVDQIGFLGLCLILLVTDTLITPFPPDVLLLVIAKSSLSEHWFMYVSILGVVSCVAGMLGWGIGRWLGHFGFIKRILGELEENQREFIHRYGFWAIAIGSITPFPFSVTCWAAGMMALRGTTVLAAVLVFRIPRFFLYYWLIIAASRWF</sequence>
<dbReference type="GO" id="GO:0005886">
    <property type="term" value="C:plasma membrane"/>
    <property type="evidence" value="ECO:0007669"/>
    <property type="project" value="TreeGrafter"/>
</dbReference>
<proteinExistence type="predicted"/>
<dbReference type="Pfam" id="PF09335">
    <property type="entry name" value="VTT_dom"/>
    <property type="match status" value="1"/>
</dbReference>
<evidence type="ECO:0000256" key="1">
    <source>
        <dbReference type="SAM" id="Phobius"/>
    </source>
</evidence>
<feature type="transmembrane region" description="Helical" evidence="1">
    <location>
        <begin position="160"/>
        <end position="180"/>
    </location>
</feature>
<dbReference type="PANTHER" id="PTHR42709">
    <property type="entry name" value="ALKALINE PHOSPHATASE LIKE PROTEIN"/>
    <property type="match status" value="1"/>
</dbReference>